<dbReference type="OMA" id="KFFGSCV"/>
<keyword evidence="1" id="KW-0862">Zinc</keyword>
<reference evidence="5" key="1">
    <citation type="journal article" date="2014" name="Science">
        <title>The coffee genome provides insight into the convergent evolution of caffeine biosynthesis.</title>
        <authorList>
            <person name="Denoeud F."/>
            <person name="Carretero-Paulet L."/>
            <person name="Dereeper A."/>
            <person name="Droc G."/>
            <person name="Guyot R."/>
            <person name="Pietrella M."/>
            <person name="Zheng C."/>
            <person name="Alberti A."/>
            <person name="Anthony F."/>
            <person name="Aprea G."/>
            <person name="Aury J.M."/>
            <person name="Bento P."/>
            <person name="Bernard M."/>
            <person name="Bocs S."/>
            <person name="Campa C."/>
            <person name="Cenci A."/>
            <person name="Combes M.C."/>
            <person name="Crouzillat D."/>
            <person name="Da Silva C."/>
            <person name="Daddiego L."/>
            <person name="De Bellis F."/>
            <person name="Dussert S."/>
            <person name="Garsmeur O."/>
            <person name="Gayraud T."/>
            <person name="Guignon V."/>
            <person name="Jahn K."/>
            <person name="Jamilloux V."/>
            <person name="Joet T."/>
            <person name="Labadie K."/>
            <person name="Lan T."/>
            <person name="Leclercq J."/>
            <person name="Lepelley M."/>
            <person name="Leroy T."/>
            <person name="Li L.T."/>
            <person name="Librado P."/>
            <person name="Lopez L."/>
            <person name="Munoz A."/>
            <person name="Noel B."/>
            <person name="Pallavicini A."/>
            <person name="Perrotta G."/>
            <person name="Poncet V."/>
            <person name="Pot D."/>
            <person name="Priyono X."/>
            <person name="Rigoreau M."/>
            <person name="Rouard M."/>
            <person name="Rozas J."/>
            <person name="Tranchant-Dubreuil C."/>
            <person name="VanBuren R."/>
            <person name="Zhang Q."/>
            <person name="Andrade A.C."/>
            <person name="Argout X."/>
            <person name="Bertrand B."/>
            <person name="de Kochko A."/>
            <person name="Graziosi G."/>
            <person name="Henry R.J."/>
            <person name="Jayarama X."/>
            <person name="Ming R."/>
            <person name="Nagai C."/>
            <person name="Rounsley S."/>
            <person name="Sankoff D."/>
            <person name="Giuliano G."/>
            <person name="Albert V.A."/>
            <person name="Wincker P."/>
            <person name="Lashermes P."/>
        </authorList>
    </citation>
    <scope>NUCLEOTIDE SEQUENCE [LARGE SCALE GENOMIC DNA]</scope>
    <source>
        <strain evidence="5">cv. DH200-94</strain>
    </source>
</reference>
<keyword evidence="1" id="KW-0863">Zinc-finger</keyword>
<accession>A0A068UBH4</accession>
<feature type="domain" description="B box-type" evidence="3">
    <location>
        <begin position="110"/>
        <end position="162"/>
    </location>
</feature>
<keyword evidence="2" id="KW-1133">Transmembrane helix</keyword>
<sequence length="299" mass="34219">MAEISGKLCGLHINVTRLFRRSHSYHSYFILFPIFSFPYFLLPSQPQSSKTFKTLFSPITIFLALYCPLPYPVAAPSCTKSNMVGCAVRLKKRKPEWLNTLLDSKFFGSCADHHDLRKNEKNIFCIDCNLGLCKHCMSSSSPHCLHQWFQICKYVYHDVVRLQDIQKHLDCSKIQTYKINGEKAIHLNPRPQTKDIKIQKSKGGATCDACGRHIQDLPNNFCSIACKVSMVKEMCKEKNCRKTPISGFDNMCLKENEDEDQSISLSESSEVIQEGWISMLKPKKKLHKRKGVPHRAPLC</sequence>
<evidence type="ECO:0000313" key="5">
    <source>
        <dbReference type="Proteomes" id="UP000295252"/>
    </source>
</evidence>
<dbReference type="AlphaFoldDB" id="A0A068UBH4"/>
<dbReference type="STRING" id="49390.A0A068UBH4"/>
<organism evidence="4 5">
    <name type="scientific">Coffea canephora</name>
    <name type="common">Robusta coffee</name>
    <dbReference type="NCBI Taxonomy" id="49390"/>
    <lineage>
        <taxon>Eukaryota</taxon>
        <taxon>Viridiplantae</taxon>
        <taxon>Streptophyta</taxon>
        <taxon>Embryophyta</taxon>
        <taxon>Tracheophyta</taxon>
        <taxon>Spermatophyta</taxon>
        <taxon>Magnoliopsida</taxon>
        <taxon>eudicotyledons</taxon>
        <taxon>Gunneridae</taxon>
        <taxon>Pentapetalae</taxon>
        <taxon>asterids</taxon>
        <taxon>lamiids</taxon>
        <taxon>Gentianales</taxon>
        <taxon>Rubiaceae</taxon>
        <taxon>Ixoroideae</taxon>
        <taxon>Gardenieae complex</taxon>
        <taxon>Bertiereae - Coffeeae clade</taxon>
        <taxon>Coffeeae</taxon>
        <taxon>Coffea</taxon>
    </lineage>
</organism>
<dbReference type="Gramene" id="CDP05544">
    <property type="protein sequence ID" value="CDP05544"/>
    <property type="gene ID" value="GSCOC_T00020654001"/>
</dbReference>
<evidence type="ECO:0000259" key="3">
    <source>
        <dbReference type="PROSITE" id="PS50119"/>
    </source>
</evidence>
<dbReference type="EMBL" id="HG739100">
    <property type="protein sequence ID" value="CDP05544.1"/>
    <property type="molecule type" value="Genomic_DNA"/>
</dbReference>
<keyword evidence="1" id="KW-0479">Metal-binding</keyword>
<dbReference type="PANTHER" id="PTHR31065:SF41">
    <property type="entry name" value="PLATZ TRANSCRIPTION FACTOR FAMILY PROTEIN"/>
    <property type="match status" value="1"/>
</dbReference>
<dbReference type="Proteomes" id="UP000295252">
    <property type="component" value="Chromosome III"/>
</dbReference>
<gene>
    <name evidence="4" type="ORF">GSCOC_T00020654001</name>
</gene>
<dbReference type="PROSITE" id="PS50119">
    <property type="entry name" value="ZF_BBOX"/>
    <property type="match status" value="1"/>
</dbReference>
<dbReference type="OrthoDB" id="724537at2759"/>
<protein>
    <recommendedName>
        <fullName evidence="3">B box-type domain-containing protein</fullName>
    </recommendedName>
</protein>
<keyword evidence="5" id="KW-1185">Reference proteome</keyword>
<dbReference type="GO" id="GO:0008270">
    <property type="term" value="F:zinc ion binding"/>
    <property type="evidence" value="ECO:0007669"/>
    <property type="project" value="UniProtKB-KW"/>
</dbReference>
<dbReference type="PhylomeDB" id="A0A068UBH4"/>
<keyword evidence="2" id="KW-0812">Transmembrane</keyword>
<dbReference type="PANTHER" id="PTHR31065">
    <property type="entry name" value="PLATZ TRANSCRIPTION FACTOR FAMILY PROTEIN"/>
    <property type="match status" value="1"/>
</dbReference>
<proteinExistence type="predicted"/>
<dbReference type="InterPro" id="IPR006734">
    <property type="entry name" value="PLATZ"/>
</dbReference>
<dbReference type="InParanoid" id="A0A068UBH4"/>
<evidence type="ECO:0000256" key="1">
    <source>
        <dbReference type="PROSITE-ProRule" id="PRU00024"/>
    </source>
</evidence>
<evidence type="ECO:0000256" key="2">
    <source>
        <dbReference type="SAM" id="Phobius"/>
    </source>
</evidence>
<evidence type="ECO:0000313" key="4">
    <source>
        <dbReference type="EMBL" id="CDP05544.1"/>
    </source>
</evidence>
<dbReference type="Pfam" id="PF04640">
    <property type="entry name" value="PLATZ"/>
    <property type="match status" value="1"/>
</dbReference>
<feature type="transmembrane region" description="Helical" evidence="2">
    <location>
        <begin position="25"/>
        <end position="42"/>
    </location>
</feature>
<dbReference type="InterPro" id="IPR000315">
    <property type="entry name" value="Znf_B-box"/>
</dbReference>
<keyword evidence="2" id="KW-0472">Membrane</keyword>
<name>A0A068UBH4_COFCA</name>
<dbReference type="FunCoup" id="A0A068UBH4">
    <property type="interactions" value="8"/>
</dbReference>